<dbReference type="FunFam" id="3.10.150.10:FF:000004">
    <property type="entry name" value="Beta sliding clamp"/>
    <property type="match status" value="1"/>
</dbReference>
<dbReference type="GO" id="GO:0003887">
    <property type="term" value="F:DNA-directed DNA polymerase activity"/>
    <property type="evidence" value="ECO:0007669"/>
    <property type="project" value="UniProtKB-UniRule"/>
</dbReference>
<protein>
    <recommendedName>
        <fullName evidence="9">Beta sliding clamp</fullName>
    </recommendedName>
</protein>
<dbReference type="InterPro" id="IPR001001">
    <property type="entry name" value="DNA_polIII_beta"/>
</dbReference>
<dbReference type="GO" id="GO:0008408">
    <property type="term" value="F:3'-5' exonuclease activity"/>
    <property type="evidence" value="ECO:0007669"/>
    <property type="project" value="InterPro"/>
</dbReference>
<keyword evidence="8" id="KW-0238">DNA-binding</keyword>
<evidence type="ECO:0000256" key="8">
    <source>
        <dbReference type="ARBA" id="ARBA00023125"/>
    </source>
</evidence>
<proteinExistence type="inferred from homology"/>
<dbReference type="PANTHER" id="PTHR30478">
    <property type="entry name" value="DNA POLYMERASE III SUBUNIT BETA"/>
    <property type="match status" value="1"/>
</dbReference>
<dbReference type="PANTHER" id="PTHR30478:SF0">
    <property type="entry name" value="BETA SLIDING CLAMP"/>
    <property type="match status" value="1"/>
</dbReference>
<keyword evidence="7 9" id="KW-0239">DNA-directed DNA polymerase</keyword>
<dbReference type="SMART" id="SM00480">
    <property type="entry name" value="POL3Bc"/>
    <property type="match status" value="1"/>
</dbReference>
<evidence type="ECO:0000256" key="2">
    <source>
        <dbReference type="ARBA" id="ARBA00010752"/>
    </source>
</evidence>
<keyword evidence="6 9" id="KW-0235">DNA replication</keyword>
<evidence type="ECO:0000313" key="13">
    <source>
        <dbReference type="EMBL" id="MWA01416.1"/>
    </source>
</evidence>
<evidence type="ECO:0000256" key="3">
    <source>
        <dbReference type="ARBA" id="ARBA00022490"/>
    </source>
</evidence>
<dbReference type="RefSeq" id="WP_151593909.1">
    <property type="nucleotide sequence ID" value="NZ_WBMS02000009.1"/>
</dbReference>
<dbReference type="InterPro" id="IPR022635">
    <property type="entry name" value="DNA_polIII_beta_C"/>
</dbReference>
<dbReference type="GO" id="GO:0006271">
    <property type="term" value="P:DNA strand elongation involved in DNA replication"/>
    <property type="evidence" value="ECO:0007669"/>
    <property type="project" value="TreeGrafter"/>
</dbReference>
<evidence type="ECO:0000256" key="4">
    <source>
        <dbReference type="ARBA" id="ARBA00022679"/>
    </source>
</evidence>
<dbReference type="Pfam" id="PF00712">
    <property type="entry name" value="DNA_pol3_beta"/>
    <property type="match status" value="1"/>
</dbReference>
<evidence type="ECO:0000256" key="7">
    <source>
        <dbReference type="ARBA" id="ARBA00022932"/>
    </source>
</evidence>
<reference evidence="13" key="1">
    <citation type="submission" date="2019-12" db="EMBL/GenBank/DDBJ databases">
        <title>Actinomadura physcomitrii sp. nov., a novel actinomycete isolated from moss [Physcomitrium sphaericum (Ludw) Fuernr].</title>
        <authorList>
            <person name="Zhuang X."/>
        </authorList>
    </citation>
    <scope>NUCLEOTIDE SEQUENCE [LARGE SCALE GENOMIC DNA]</scope>
    <source>
        <strain evidence="13">LD22</strain>
    </source>
</reference>
<organism evidence="13 14">
    <name type="scientific">Actinomadura physcomitrii</name>
    <dbReference type="NCBI Taxonomy" id="2650748"/>
    <lineage>
        <taxon>Bacteria</taxon>
        <taxon>Bacillati</taxon>
        <taxon>Actinomycetota</taxon>
        <taxon>Actinomycetes</taxon>
        <taxon>Streptosporangiales</taxon>
        <taxon>Thermomonosporaceae</taxon>
        <taxon>Actinomadura</taxon>
    </lineage>
</organism>
<feature type="domain" description="DNA polymerase III beta sliding clamp central" evidence="11">
    <location>
        <begin position="136"/>
        <end position="253"/>
    </location>
</feature>
<dbReference type="EMBL" id="WBMS02000009">
    <property type="protein sequence ID" value="MWA01416.1"/>
    <property type="molecule type" value="Genomic_DNA"/>
</dbReference>
<evidence type="ECO:0000259" key="10">
    <source>
        <dbReference type="Pfam" id="PF00712"/>
    </source>
</evidence>
<accession>A0A6I4MGT2</accession>
<evidence type="ECO:0000256" key="6">
    <source>
        <dbReference type="ARBA" id="ARBA00022705"/>
    </source>
</evidence>
<dbReference type="Gene3D" id="3.10.150.10">
    <property type="entry name" value="DNA Polymerase III, subunit A, domain 2"/>
    <property type="match status" value="3"/>
</dbReference>
<dbReference type="InterPro" id="IPR022637">
    <property type="entry name" value="DNA_polIII_beta_cen"/>
</dbReference>
<comment type="caution">
    <text evidence="13">The sequence shown here is derived from an EMBL/GenBank/DDBJ whole genome shotgun (WGS) entry which is preliminary data.</text>
</comment>
<evidence type="ECO:0000259" key="12">
    <source>
        <dbReference type="Pfam" id="PF02768"/>
    </source>
</evidence>
<dbReference type="InterPro" id="IPR046938">
    <property type="entry name" value="DNA_clamp_sf"/>
</dbReference>
<dbReference type="NCBIfam" id="TIGR00663">
    <property type="entry name" value="dnan"/>
    <property type="match status" value="1"/>
</dbReference>
<evidence type="ECO:0000259" key="11">
    <source>
        <dbReference type="Pfam" id="PF02767"/>
    </source>
</evidence>
<comment type="subunit">
    <text evidence="9">Forms a ring-shaped head-to-tail homodimer around DNA.</text>
</comment>
<feature type="domain" description="DNA polymerase III beta sliding clamp C-terminal" evidence="12">
    <location>
        <begin position="257"/>
        <end position="381"/>
    </location>
</feature>
<evidence type="ECO:0000256" key="9">
    <source>
        <dbReference type="PIRNR" id="PIRNR000804"/>
    </source>
</evidence>
<dbReference type="SUPFAM" id="SSF55979">
    <property type="entry name" value="DNA clamp"/>
    <property type="match status" value="3"/>
</dbReference>
<keyword evidence="5 9" id="KW-0548">Nucleotidyltransferase</keyword>
<evidence type="ECO:0000313" key="14">
    <source>
        <dbReference type="Proteomes" id="UP000462055"/>
    </source>
</evidence>
<comment type="similarity">
    <text evidence="2 9">Belongs to the beta sliding clamp family.</text>
</comment>
<dbReference type="Proteomes" id="UP000462055">
    <property type="component" value="Unassembled WGS sequence"/>
</dbReference>
<evidence type="ECO:0000256" key="1">
    <source>
        <dbReference type="ARBA" id="ARBA00004496"/>
    </source>
</evidence>
<dbReference type="InterPro" id="IPR022634">
    <property type="entry name" value="DNA_polIII_beta_N"/>
</dbReference>
<name>A0A6I4MGT2_9ACTN</name>
<dbReference type="CDD" id="cd00140">
    <property type="entry name" value="beta_clamp"/>
    <property type="match status" value="1"/>
</dbReference>
<keyword evidence="14" id="KW-1185">Reference proteome</keyword>
<dbReference type="GO" id="GO:0005737">
    <property type="term" value="C:cytoplasm"/>
    <property type="evidence" value="ECO:0007669"/>
    <property type="project" value="UniProtKB-SubCell"/>
</dbReference>
<keyword evidence="4 9" id="KW-0808">Transferase</keyword>
<dbReference type="GO" id="GO:0003677">
    <property type="term" value="F:DNA binding"/>
    <property type="evidence" value="ECO:0007669"/>
    <property type="project" value="UniProtKB-UniRule"/>
</dbReference>
<gene>
    <name evidence="13" type="ORF">F8568_013690</name>
</gene>
<sequence length="384" mass="40338">MKFRIDRDALADAVAWTARTLPVRPPVPVLAGMHIVAGGEGGGEDGGDRLKLSAFDYEVSAQVSTEIDVEEAGTALVSGRLLAEISRSLPPHPVEVTTDGAKVMLRCGSAKFTLLTMPVEDYPSLPEMPPAAGAVGSDEFAAAVAQVAIAAGKDDTIPMLTGVRVEIEGETVTLASTDRYRLAVRELHWKPERPDFSAVALVPAKTLADTAKSLTAGAEVSMALAGTGGTGEGMIGFEGGGRRTTSRLLDGDFVKYRSLLPSEYAGLAEVQTAQFIEAVKRVSLVAERNTPVRLSFSQGEVVLEAGTGDEAQAVEALEATLEGEDIDIAFNPGFLLDGLSAIGSDVARLSFTTPTKPAVLTGKPPQDGENPNYRYLIMPVRLSG</sequence>
<evidence type="ECO:0000256" key="5">
    <source>
        <dbReference type="ARBA" id="ARBA00022695"/>
    </source>
</evidence>
<dbReference type="FunFam" id="3.10.150.10:FF:000005">
    <property type="entry name" value="Beta sliding clamp"/>
    <property type="match status" value="1"/>
</dbReference>
<dbReference type="AlphaFoldDB" id="A0A6I4MGT2"/>
<comment type="subcellular location">
    <subcellularLocation>
        <location evidence="1 9">Cytoplasm</location>
    </subcellularLocation>
</comment>
<comment type="function">
    <text evidence="9">Confers DNA tethering and processivity to DNA polymerases and other proteins. Acts as a clamp, forming a ring around DNA (a reaction catalyzed by the clamp-loading complex) which diffuses in an ATP-independent manner freely and bidirectionally along dsDNA. Initially characterized for its ability to contact the catalytic subunit of DNA polymerase III (Pol III), a complex, multichain enzyme responsible for most of the replicative synthesis in bacteria; Pol III exhibits 3'-5' exonuclease proofreading activity. The beta chain is required for initiation of replication as well as for processivity of DNA replication.</text>
</comment>
<dbReference type="Pfam" id="PF02768">
    <property type="entry name" value="DNA_pol3_beta_3"/>
    <property type="match status" value="1"/>
</dbReference>
<dbReference type="GO" id="GO:0009360">
    <property type="term" value="C:DNA polymerase III complex"/>
    <property type="evidence" value="ECO:0007669"/>
    <property type="project" value="InterPro"/>
</dbReference>
<dbReference type="PIRSF" id="PIRSF000804">
    <property type="entry name" value="DNA_pol_III_b"/>
    <property type="match status" value="1"/>
</dbReference>
<feature type="domain" description="DNA polymerase III beta sliding clamp N-terminal" evidence="10">
    <location>
        <begin position="1"/>
        <end position="126"/>
    </location>
</feature>
<dbReference type="Pfam" id="PF02767">
    <property type="entry name" value="DNA_pol3_beta_2"/>
    <property type="match status" value="1"/>
</dbReference>
<keyword evidence="3 9" id="KW-0963">Cytoplasm</keyword>